<reference evidence="2 3" key="1">
    <citation type="journal article" date="2024" name="Ann. Entomol. Soc. Am.">
        <title>Genomic analyses of the southern and eastern yellowjacket wasps (Hymenoptera: Vespidae) reveal evolutionary signatures of social life.</title>
        <authorList>
            <person name="Catto M.A."/>
            <person name="Caine P.B."/>
            <person name="Orr S.E."/>
            <person name="Hunt B.G."/>
            <person name="Goodisman M.A.D."/>
        </authorList>
    </citation>
    <scope>NUCLEOTIDE SEQUENCE [LARGE SCALE GENOMIC DNA]</scope>
    <source>
        <strain evidence="2">232</strain>
        <tissue evidence="2">Head and thorax</tissue>
    </source>
</reference>
<protein>
    <submittedName>
        <fullName evidence="2">Uncharacterized protein</fullName>
    </submittedName>
</protein>
<dbReference type="Proteomes" id="UP001607303">
    <property type="component" value="Unassembled WGS sequence"/>
</dbReference>
<dbReference type="EMBL" id="JAYRBN010000112">
    <property type="protein sequence ID" value="KAL2724863.1"/>
    <property type="molecule type" value="Genomic_DNA"/>
</dbReference>
<keyword evidence="3" id="KW-1185">Reference proteome</keyword>
<evidence type="ECO:0000256" key="1">
    <source>
        <dbReference type="SAM" id="Phobius"/>
    </source>
</evidence>
<sequence>MQSIQASSIILNFRTSSDYVHISNCFYFLIFKLQLNYYLNQILYTTLLLMWIVEISLYIIRITTLNLKNAVTLC</sequence>
<comment type="caution">
    <text evidence="2">The sequence shown here is derived from an EMBL/GenBank/DDBJ whole genome shotgun (WGS) entry which is preliminary data.</text>
</comment>
<gene>
    <name evidence="2" type="ORF">V1477_018724</name>
</gene>
<name>A0ABD2AW64_VESMC</name>
<keyword evidence="1" id="KW-0812">Transmembrane</keyword>
<keyword evidence="1" id="KW-0472">Membrane</keyword>
<accession>A0ABD2AW64</accession>
<organism evidence="2 3">
    <name type="scientific">Vespula maculifrons</name>
    <name type="common">Eastern yellow jacket</name>
    <name type="synonym">Wasp</name>
    <dbReference type="NCBI Taxonomy" id="7453"/>
    <lineage>
        <taxon>Eukaryota</taxon>
        <taxon>Metazoa</taxon>
        <taxon>Ecdysozoa</taxon>
        <taxon>Arthropoda</taxon>
        <taxon>Hexapoda</taxon>
        <taxon>Insecta</taxon>
        <taxon>Pterygota</taxon>
        <taxon>Neoptera</taxon>
        <taxon>Endopterygota</taxon>
        <taxon>Hymenoptera</taxon>
        <taxon>Apocrita</taxon>
        <taxon>Aculeata</taxon>
        <taxon>Vespoidea</taxon>
        <taxon>Vespidae</taxon>
        <taxon>Vespinae</taxon>
        <taxon>Vespula</taxon>
    </lineage>
</organism>
<evidence type="ECO:0000313" key="2">
    <source>
        <dbReference type="EMBL" id="KAL2724863.1"/>
    </source>
</evidence>
<proteinExistence type="predicted"/>
<feature type="transmembrane region" description="Helical" evidence="1">
    <location>
        <begin position="42"/>
        <end position="60"/>
    </location>
</feature>
<keyword evidence="1" id="KW-1133">Transmembrane helix</keyword>
<evidence type="ECO:0000313" key="3">
    <source>
        <dbReference type="Proteomes" id="UP001607303"/>
    </source>
</evidence>
<dbReference type="AlphaFoldDB" id="A0ABD2AW64"/>